<reference evidence="10 11" key="1">
    <citation type="journal article" date="2014" name="Nature">
        <title>The genome of the recently domesticated crop plant sugar beet (Beta vulgaris).</title>
        <authorList>
            <person name="Dohm J.C."/>
            <person name="Minoche A.E."/>
            <person name="Holtgrawe D."/>
            <person name="Capella-Gutierrez S."/>
            <person name="Zakrzewski F."/>
            <person name="Tafer H."/>
            <person name="Rupp O."/>
            <person name="Sorensen T.R."/>
            <person name="Stracke R."/>
            <person name="Reinhardt R."/>
            <person name="Goesmann A."/>
            <person name="Kraft T."/>
            <person name="Schulz B."/>
            <person name="Stadler P.F."/>
            <person name="Schmidt T."/>
            <person name="Gabaldon T."/>
            <person name="Lehrach H."/>
            <person name="Weisshaar B."/>
            <person name="Himmelbauer H."/>
        </authorList>
    </citation>
    <scope>NUCLEOTIDE SEQUENCE [LARGE SCALE GENOMIC DNA]</scope>
    <source>
        <tissue evidence="10">Taproot</tissue>
    </source>
</reference>
<dbReference type="EC" id="3.1.3.16" evidence="9"/>
<evidence type="ECO:0000313" key="10">
    <source>
        <dbReference type="EMBL" id="KMS94359.1"/>
    </source>
</evidence>
<evidence type="ECO:0000313" key="11">
    <source>
        <dbReference type="Proteomes" id="UP000035740"/>
    </source>
</evidence>
<dbReference type="GO" id="GO:0006397">
    <property type="term" value="P:mRNA processing"/>
    <property type="evidence" value="ECO:0007669"/>
    <property type="project" value="UniProtKB-KW"/>
</dbReference>
<dbReference type="PANTHER" id="PTHR20383">
    <property type="entry name" value="RNA POLYMERASE II SUBUNIT A C-TERMINAL DOMAIN PHOSPHATASE"/>
    <property type="match status" value="1"/>
</dbReference>
<evidence type="ECO:0000256" key="6">
    <source>
        <dbReference type="ARBA" id="ARBA00023242"/>
    </source>
</evidence>
<keyword evidence="6 9" id="KW-0539">Nucleus</keyword>
<protein>
    <recommendedName>
        <fullName evidence="9">RNA polymerase II subunit A C-terminal domain phosphatase SSU72</fullName>
        <shortName evidence="9">CTD phosphatase SSU72</shortName>
        <ecNumber evidence="9">3.1.3.16</ecNumber>
    </recommendedName>
</protein>
<gene>
    <name evidence="10" type="ORF">BVRB_022200</name>
</gene>
<dbReference type="Gene3D" id="3.40.50.2300">
    <property type="match status" value="1"/>
</dbReference>
<dbReference type="eggNOG" id="KOG2424">
    <property type="taxonomic scope" value="Eukaryota"/>
</dbReference>
<keyword evidence="5 9" id="KW-0904">Protein phosphatase</keyword>
<sequence length="114" mass="13169">MGILKMIDRNLQLKPKPERWQDEPRHFNLIVCFEQRIFDIVVEDLYSRKPAQHRLAHVVNIETPDNFASAKIGGTLACQLVEMIAKSPDWEAEFPALLGIIEQTVQLQHAVVFY</sequence>
<evidence type="ECO:0000256" key="7">
    <source>
        <dbReference type="ARBA" id="ARBA00047761"/>
    </source>
</evidence>
<dbReference type="AlphaFoldDB" id="A0A0J8B019"/>
<keyword evidence="11" id="KW-1185">Reference proteome</keyword>
<comment type="catalytic activity">
    <reaction evidence="8 9">
        <text>O-phospho-L-threonyl-[protein] + H2O = L-threonyl-[protein] + phosphate</text>
        <dbReference type="Rhea" id="RHEA:47004"/>
        <dbReference type="Rhea" id="RHEA-COMP:11060"/>
        <dbReference type="Rhea" id="RHEA-COMP:11605"/>
        <dbReference type="ChEBI" id="CHEBI:15377"/>
        <dbReference type="ChEBI" id="CHEBI:30013"/>
        <dbReference type="ChEBI" id="CHEBI:43474"/>
        <dbReference type="ChEBI" id="CHEBI:61977"/>
        <dbReference type="EC" id="3.1.3.16"/>
    </reaction>
</comment>
<dbReference type="Proteomes" id="UP000035740">
    <property type="component" value="Unassembled WGS sequence"/>
</dbReference>
<dbReference type="InterPro" id="IPR006811">
    <property type="entry name" value="RNA_pol_II_suA"/>
</dbReference>
<accession>A0A0J8B019</accession>
<proteinExistence type="inferred from homology"/>
<keyword evidence="4 9" id="KW-0378">Hydrolase</keyword>
<evidence type="ECO:0000256" key="2">
    <source>
        <dbReference type="ARBA" id="ARBA00008978"/>
    </source>
</evidence>
<evidence type="ECO:0000256" key="3">
    <source>
        <dbReference type="ARBA" id="ARBA00022664"/>
    </source>
</evidence>
<comment type="similarity">
    <text evidence="2 9">Belongs to the SSU72 phosphatase family.</text>
</comment>
<evidence type="ECO:0000256" key="9">
    <source>
        <dbReference type="RuleBase" id="RU369031"/>
    </source>
</evidence>
<evidence type="ECO:0000256" key="1">
    <source>
        <dbReference type="ARBA" id="ARBA00004123"/>
    </source>
</evidence>
<organism evidence="10 11">
    <name type="scientific">Beta vulgaris subsp. vulgaris</name>
    <name type="common">Beet</name>
    <dbReference type="NCBI Taxonomy" id="3555"/>
    <lineage>
        <taxon>Eukaryota</taxon>
        <taxon>Viridiplantae</taxon>
        <taxon>Streptophyta</taxon>
        <taxon>Embryophyta</taxon>
        <taxon>Tracheophyta</taxon>
        <taxon>Spermatophyta</taxon>
        <taxon>Magnoliopsida</taxon>
        <taxon>eudicotyledons</taxon>
        <taxon>Gunneridae</taxon>
        <taxon>Pentapetalae</taxon>
        <taxon>Caryophyllales</taxon>
        <taxon>Chenopodiaceae</taxon>
        <taxon>Betoideae</taxon>
        <taxon>Beta</taxon>
    </lineage>
</organism>
<dbReference type="Pfam" id="PF04722">
    <property type="entry name" value="Ssu72"/>
    <property type="match status" value="1"/>
</dbReference>
<dbReference type="Gramene" id="KMS94359">
    <property type="protein sequence ID" value="KMS94359"/>
    <property type="gene ID" value="BVRB_022200"/>
</dbReference>
<dbReference type="GO" id="GO:0004722">
    <property type="term" value="F:protein serine/threonine phosphatase activity"/>
    <property type="evidence" value="ECO:0007669"/>
    <property type="project" value="UniProtKB-UniRule"/>
</dbReference>
<dbReference type="KEGG" id="bvg:104885602"/>
<comment type="function">
    <text evidence="9">Protein phosphatase that catalyzes the dephosphorylation of the C-terminal domain of RNA polymerase II. Plays a role in RNA processing and termination.</text>
</comment>
<comment type="subcellular location">
    <subcellularLocation>
        <location evidence="1 9">Nucleus</location>
    </subcellularLocation>
</comment>
<evidence type="ECO:0000256" key="8">
    <source>
        <dbReference type="ARBA" id="ARBA00048336"/>
    </source>
</evidence>
<name>A0A0J8B019_BETVV</name>
<evidence type="ECO:0000256" key="4">
    <source>
        <dbReference type="ARBA" id="ARBA00022801"/>
    </source>
</evidence>
<dbReference type="GO" id="GO:0005634">
    <property type="term" value="C:nucleus"/>
    <property type="evidence" value="ECO:0007669"/>
    <property type="project" value="UniProtKB-SubCell"/>
</dbReference>
<evidence type="ECO:0000256" key="5">
    <source>
        <dbReference type="ARBA" id="ARBA00022912"/>
    </source>
</evidence>
<comment type="catalytic activity">
    <reaction evidence="7 9">
        <text>O-phospho-L-seryl-[protein] + H2O = L-seryl-[protein] + phosphate</text>
        <dbReference type="Rhea" id="RHEA:20629"/>
        <dbReference type="Rhea" id="RHEA-COMP:9863"/>
        <dbReference type="Rhea" id="RHEA-COMP:11604"/>
        <dbReference type="ChEBI" id="CHEBI:15377"/>
        <dbReference type="ChEBI" id="CHEBI:29999"/>
        <dbReference type="ChEBI" id="CHEBI:43474"/>
        <dbReference type="ChEBI" id="CHEBI:83421"/>
        <dbReference type="EC" id="3.1.3.16"/>
    </reaction>
</comment>
<dbReference type="EMBL" id="KQ094038">
    <property type="protein sequence ID" value="KMS94359.1"/>
    <property type="molecule type" value="Genomic_DNA"/>
</dbReference>
<keyword evidence="3 9" id="KW-0507">mRNA processing</keyword>
<dbReference type="OrthoDB" id="57957at2759"/>